<dbReference type="STRING" id="188477.A0A433U0Y1"/>
<dbReference type="OrthoDB" id="1924550at2759"/>
<sequence length="347" mass="39204">MSFKRDGDDSSLLAKLRKRRIDELLGENVPKDQAKLLSNGRFTCTVCNSVPIFDTVNMLVVHRQGKKHLANLQIYESKQRELKQLIAKRNHHQFLENGTTSQAGILSSPSGILRSTPYDSRVKKARVRPTERRERIHLQVNDFLQDDQRRDPEPFSTHDSLDSDRLTSDVSAHSKHSISSWEDIASQQLSGPVMHDHQLKQVFAKTRNRTEIALSPYQRKKGSNMVRTSSSNNRDTVELNQVSHSKLQASYVSSSQPNHPLLSSSNSTTKDNSGKISNLNTSCSVQQPQLQASVQSSQSGNRGSESSLRLQKLKQLQGSGWKKDWDGKWIKDEDAEFDSDEEPPDVF</sequence>
<feature type="compositionally biased region" description="Basic and acidic residues" evidence="11">
    <location>
        <begin position="128"/>
        <end position="137"/>
    </location>
</feature>
<evidence type="ECO:0000256" key="5">
    <source>
        <dbReference type="ARBA" id="ARBA00022723"/>
    </source>
</evidence>
<keyword evidence="7" id="KW-0863">Zinc-finger</keyword>
<keyword evidence="4" id="KW-0507">mRNA processing</keyword>
<dbReference type="Proteomes" id="UP000271974">
    <property type="component" value="Unassembled WGS sequence"/>
</dbReference>
<feature type="domain" description="Sodium channel modifier 1 zinc-finger" evidence="12">
    <location>
        <begin position="44"/>
        <end position="70"/>
    </location>
</feature>
<dbReference type="AlphaFoldDB" id="A0A433U0Y1"/>
<evidence type="ECO:0000256" key="8">
    <source>
        <dbReference type="ARBA" id="ARBA00022833"/>
    </source>
</evidence>
<evidence type="ECO:0000313" key="15">
    <source>
        <dbReference type="Proteomes" id="UP000271974"/>
    </source>
</evidence>
<organism evidence="14 15">
    <name type="scientific">Elysia chlorotica</name>
    <name type="common">Eastern emerald elysia</name>
    <name type="synonym">Sea slug</name>
    <dbReference type="NCBI Taxonomy" id="188477"/>
    <lineage>
        <taxon>Eukaryota</taxon>
        <taxon>Metazoa</taxon>
        <taxon>Spiralia</taxon>
        <taxon>Lophotrochozoa</taxon>
        <taxon>Mollusca</taxon>
        <taxon>Gastropoda</taxon>
        <taxon>Heterobranchia</taxon>
        <taxon>Euthyneura</taxon>
        <taxon>Panpulmonata</taxon>
        <taxon>Sacoglossa</taxon>
        <taxon>Placobranchoidea</taxon>
        <taxon>Plakobranchidae</taxon>
        <taxon>Elysia</taxon>
    </lineage>
</organism>
<dbReference type="Pfam" id="PF15803">
    <property type="entry name" value="zf-SCNM1"/>
    <property type="match status" value="1"/>
</dbReference>
<comment type="subcellular location">
    <subcellularLocation>
        <location evidence="1">Nucleus speckle</location>
    </subcellularLocation>
    <subcellularLocation>
        <location evidence="2">Nucleus</location>
        <location evidence="2">Nucleoplasm</location>
    </subcellularLocation>
</comment>
<dbReference type="GO" id="GO:0006397">
    <property type="term" value="P:mRNA processing"/>
    <property type="evidence" value="ECO:0007669"/>
    <property type="project" value="UniProtKB-KW"/>
</dbReference>
<reference evidence="14 15" key="1">
    <citation type="submission" date="2019-01" db="EMBL/GenBank/DDBJ databases">
        <title>A draft genome assembly of the solar-powered sea slug Elysia chlorotica.</title>
        <authorList>
            <person name="Cai H."/>
            <person name="Li Q."/>
            <person name="Fang X."/>
            <person name="Li J."/>
            <person name="Curtis N.E."/>
            <person name="Altenburger A."/>
            <person name="Shibata T."/>
            <person name="Feng M."/>
            <person name="Maeda T."/>
            <person name="Schwartz J.A."/>
            <person name="Shigenobu S."/>
            <person name="Lundholm N."/>
            <person name="Nishiyama T."/>
            <person name="Yang H."/>
            <person name="Hasebe M."/>
            <person name="Li S."/>
            <person name="Pierce S.K."/>
            <person name="Wang J."/>
        </authorList>
    </citation>
    <scope>NUCLEOTIDE SEQUENCE [LARGE SCALE GENOMIC DNA]</scope>
    <source>
        <strain evidence="14">EC2010</strain>
        <tissue evidence="14">Whole organism of an adult</tissue>
    </source>
</reference>
<evidence type="ECO:0000256" key="9">
    <source>
        <dbReference type="ARBA" id="ARBA00023187"/>
    </source>
</evidence>
<dbReference type="InterPro" id="IPR031625">
    <property type="entry name" value="SCNM1_acidic"/>
</dbReference>
<evidence type="ECO:0000256" key="11">
    <source>
        <dbReference type="SAM" id="MobiDB-lite"/>
    </source>
</evidence>
<evidence type="ECO:0000256" key="1">
    <source>
        <dbReference type="ARBA" id="ARBA00004324"/>
    </source>
</evidence>
<name>A0A433U0Y1_ELYCH</name>
<evidence type="ECO:0000256" key="6">
    <source>
        <dbReference type="ARBA" id="ARBA00022728"/>
    </source>
</evidence>
<feature type="region of interest" description="Disordered" evidence="11">
    <location>
        <begin position="98"/>
        <end position="168"/>
    </location>
</feature>
<dbReference type="GO" id="GO:0016607">
    <property type="term" value="C:nuclear speck"/>
    <property type="evidence" value="ECO:0007669"/>
    <property type="project" value="UniProtKB-SubCell"/>
</dbReference>
<keyword evidence="5" id="KW-0479">Metal-binding</keyword>
<feature type="region of interest" description="Disordered" evidence="11">
    <location>
        <begin position="249"/>
        <end position="311"/>
    </location>
</feature>
<evidence type="ECO:0000256" key="3">
    <source>
        <dbReference type="ARBA" id="ARBA00020620"/>
    </source>
</evidence>
<dbReference type="Pfam" id="PF15805">
    <property type="entry name" value="SCNM1_acidic"/>
    <property type="match status" value="1"/>
</dbReference>
<evidence type="ECO:0000259" key="12">
    <source>
        <dbReference type="Pfam" id="PF15803"/>
    </source>
</evidence>
<accession>A0A433U0Y1</accession>
<feature type="domain" description="Sodium channel modifier 1 acidic C-terminal" evidence="13">
    <location>
        <begin position="305"/>
        <end position="345"/>
    </location>
</feature>
<proteinExistence type="predicted"/>
<feature type="region of interest" description="Disordered" evidence="11">
    <location>
        <begin position="215"/>
        <end position="236"/>
    </location>
</feature>
<feature type="compositionally biased region" description="Polar residues" evidence="11">
    <location>
        <begin position="98"/>
        <end position="110"/>
    </location>
</feature>
<dbReference type="InterPro" id="IPR033570">
    <property type="entry name" value="SCNM1"/>
</dbReference>
<protein>
    <recommendedName>
        <fullName evidence="3">Sodium channel modifier 1</fullName>
    </recommendedName>
</protein>
<dbReference type="GO" id="GO:0008380">
    <property type="term" value="P:RNA splicing"/>
    <property type="evidence" value="ECO:0007669"/>
    <property type="project" value="UniProtKB-KW"/>
</dbReference>
<keyword evidence="8" id="KW-0862">Zinc</keyword>
<keyword evidence="10" id="KW-0539">Nucleus</keyword>
<evidence type="ECO:0000256" key="4">
    <source>
        <dbReference type="ARBA" id="ARBA00022664"/>
    </source>
</evidence>
<feature type="compositionally biased region" description="Polar residues" evidence="11">
    <location>
        <begin position="249"/>
        <end position="294"/>
    </location>
</feature>
<dbReference type="EMBL" id="RQTK01000109">
    <property type="protein sequence ID" value="RUS87501.1"/>
    <property type="molecule type" value="Genomic_DNA"/>
</dbReference>
<evidence type="ECO:0000256" key="2">
    <source>
        <dbReference type="ARBA" id="ARBA00004642"/>
    </source>
</evidence>
<dbReference type="GO" id="GO:0005681">
    <property type="term" value="C:spliceosomal complex"/>
    <property type="evidence" value="ECO:0007669"/>
    <property type="project" value="UniProtKB-KW"/>
</dbReference>
<keyword evidence="15" id="KW-1185">Reference proteome</keyword>
<evidence type="ECO:0000256" key="10">
    <source>
        <dbReference type="ARBA" id="ARBA00023242"/>
    </source>
</evidence>
<feature type="compositionally biased region" description="Polar residues" evidence="11">
    <location>
        <begin position="225"/>
        <end position="236"/>
    </location>
</feature>
<evidence type="ECO:0000256" key="7">
    <source>
        <dbReference type="ARBA" id="ARBA00022771"/>
    </source>
</evidence>
<evidence type="ECO:0000259" key="13">
    <source>
        <dbReference type="Pfam" id="PF15805"/>
    </source>
</evidence>
<dbReference type="PANTHER" id="PTHR32297">
    <property type="entry name" value="SODIUM CHANNEL MODIFIER 1"/>
    <property type="match status" value="1"/>
</dbReference>
<evidence type="ECO:0000313" key="14">
    <source>
        <dbReference type="EMBL" id="RUS87501.1"/>
    </source>
</evidence>
<dbReference type="GO" id="GO:0008270">
    <property type="term" value="F:zinc ion binding"/>
    <property type="evidence" value="ECO:0007669"/>
    <property type="project" value="UniProtKB-KW"/>
</dbReference>
<gene>
    <name evidence="14" type="ORF">EGW08_004755</name>
</gene>
<dbReference type="PANTHER" id="PTHR32297:SF1">
    <property type="entry name" value="SODIUM CHANNEL MODIFIER 1"/>
    <property type="match status" value="1"/>
</dbReference>
<keyword evidence="6" id="KW-0747">Spliceosome</keyword>
<keyword evidence="9" id="KW-0508">mRNA splicing</keyword>
<feature type="compositionally biased region" description="Low complexity" evidence="11">
    <location>
        <begin position="295"/>
        <end position="311"/>
    </location>
</feature>
<dbReference type="InterPro" id="IPR031622">
    <property type="entry name" value="Znf-SCNM1"/>
</dbReference>
<comment type="caution">
    <text evidence="14">The sequence shown here is derived from an EMBL/GenBank/DDBJ whole genome shotgun (WGS) entry which is preliminary data.</text>
</comment>